<dbReference type="Pfam" id="PF13521">
    <property type="entry name" value="AAA_28"/>
    <property type="match status" value="1"/>
</dbReference>
<evidence type="ECO:0000259" key="1">
    <source>
        <dbReference type="Pfam" id="PF13521"/>
    </source>
</evidence>
<evidence type="ECO:0000313" key="2">
    <source>
        <dbReference type="EMBL" id="NGZ90576.1"/>
    </source>
</evidence>
<dbReference type="InterPro" id="IPR038727">
    <property type="entry name" value="NadR/Ttd14_AAA_dom"/>
</dbReference>
<organism evidence="2 3">
    <name type="scientific">Psychroflexus maritimus</name>
    <dbReference type="NCBI Taxonomy" id="2714865"/>
    <lineage>
        <taxon>Bacteria</taxon>
        <taxon>Pseudomonadati</taxon>
        <taxon>Bacteroidota</taxon>
        <taxon>Flavobacteriia</taxon>
        <taxon>Flavobacteriales</taxon>
        <taxon>Flavobacteriaceae</taxon>
        <taxon>Psychroflexus</taxon>
    </lineage>
</organism>
<dbReference type="Proteomes" id="UP000643701">
    <property type="component" value="Unassembled WGS sequence"/>
</dbReference>
<dbReference type="AlphaFoldDB" id="A0A967E798"/>
<dbReference type="Gene3D" id="3.40.50.300">
    <property type="entry name" value="P-loop containing nucleotide triphosphate hydrolases"/>
    <property type="match status" value="1"/>
</dbReference>
<dbReference type="PANTHER" id="PTHR37512">
    <property type="entry name" value="TRIFUNCTIONAL NAD BIOSYNTHESIS/REGULATOR PROTEIN NADR"/>
    <property type="match status" value="1"/>
</dbReference>
<dbReference type="RefSeq" id="WP_166400812.1">
    <property type="nucleotide sequence ID" value="NZ_JAANAS010000083.1"/>
</dbReference>
<protein>
    <submittedName>
        <fullName evidence="2">ATP-binding protein</fullName>
    </submittedName>
</protein>
<sequence length="187" mass="22278">MEKEIKQAPSQIAKIVLFGPESTGKSTLAKALANHYNTHYVNEYMRIYLEQRLNQPNFEFTQKDLIPIAEGQMQQENLKTKQANKFLFCDTNLLQIYTYAKEYYPSYTHPVFENAIKKHNYDLYLLTDIDIPWEADPLRDKPHEREKMFRIFERTLKKLKLPYICVSGKLEKRIQLAIKEIERLENE</sequence>
<dbReference type="GO" id="GO:0005524">
    <property type="term" value="F:ATP binding"/>
    <property type="evidence" value="ECO:0007669"/>
    <property type="project" value="UniProtKB-KW"/>
</dbReference>
<dbReference type="InterPro" id="IPR052735">
    <property type="entry name" value="NAD_biosynth-regulator"/>
</dbReference>
<dbReference type="InterPro" id="IPR027417">
    <property type="entry name" value="P-loop_NTPase"/>
</dbReference>
<dbReference type="SUPFAM" id="SSF52540">
    <property type="entry name" value="P-loop containing nucleoside triphosphate hydrolases"/>
    <property type="match status" value="1"/>
</dbReference>
<name>A0A967E798_9FLAO</name>
<reference evidence="2" key="1">
    <citation type="submission" date="2020-03" db="EMBL/GenBank/DDBJ databases">
        <title>Psychroflexus Maritimus sp. nov., isolate from marine sediment.</title>
        <authorList>
            <person name="Zhong Y.-L."/>
        </authorList>
    </citation>
    <scope>NUCLEOTIDE SEQUENCE</scope>
    <source>
        <strain evidence="2">C1</strain>
    </source>
</reference>
<accession>A0A967E798</accession>
<feature type="domain" description="NadR/Ttd14 AAA" evidence="1">
    <location>
        <begin position="14"/>
        <end position="173"/>
    </location>
</feature>
<keyword evidence="3" id="KW-1185">Reference proteome</keyword>
<keyword evidence="2" id="KW-0547">Nucleotide-binding</keyword>
<dbReference type="EMBL" id="JAANAS010000083">
    <property type="protein sequence ID" value="NGZ90576.1"/>
    <property type="molecule type" value="Genomic_DNA"/>
</dbReference>
<keyword evidence="2" id="KW-0067">ATP-binding</keyword>
<evidence type="ECO:0000313" key="3">
    <source>
        <dbReference type="Proteomes" id="UP000643701"/>
    </source>
</evidence>
<comment type="caution">
    <text evidence="2">The sequence shown here is derived from an EMBL/GenBank/DDBJ whole genome shotgun (WGS) entry which is preliminary data.</text>
</comment>
<proteinExistence type="predicted"/>
<gene>
    <name evidence="2" type="ORF">G7034_09965</name>
</gene>
<dbReference type="PANTHER" id="PTHR37512:SF1">
    <property type="entry name" value="NADR_TTD14 AAA DOMAIN-CONTAINING PROTEIN"/>
    <property type="match status" value="1"/>
</dbReference>